<dbReference type="PROSITE" id="PS50082">
    <property type="entry name" value="WD_REPEATS_2"/>
    <property type="match status" value="1"/>
</dbReference>
<dbReference type="CDD" id="cd15873">
    <property type="entry name" value="R-SNARE_STXBP5_6"/>
    <property type="match status" value="1"/>
</dbReference>
<evidence type="ECO:0000313" key="11">
    <source>
        <dbReference type="EMBL" id="KAH8501381.1"/>
    </source>
</evidence>
<dbReference type="GO" id="GO:0019905">
    <property type="term" value="F:syntaxin binding"/>
    <property type="evidence" value="ECO:0007669"/>
    <property type="project" value="TreeGrafter"/>
</dbReference>
<evidence type="ECO:0000256" key="9">
    <source>
        <dbReference type="SAM" id="MobiDB-lite"/>
    </source>
</evidence>
<gene>
    <name evidence="11" type="ORF">H0E87_016261</name>
</gene>
<evidence type="ECO:0000256" key="7">
    <source>
        <dbReference type="PROSITE-ProRule" id="PRU00221"/>
    </source>
</evidence>
<evidence type="ECO:0000256" key="5">
    <source>
        <dbReference type="ARBA" id="ARBA00022574"/>
    </source>
</evidence>
<keyword evidence="5 7" id="KW-0853">WD repeat</keyword>
<dbReference type="PROSITE" id="PS00678">
    <property type="entry name" value="WD_REPEATS_1"/>
    <property type="match status" value="1"/>
</dbReference>
<protein>
    <recommendedName>
        <fullName evidence="10">V-SNARE coiled-coil homology domain-containing protein</fullName>
    </recommendedName>
</protein>
<dbReference type="GO" id="GO:0006893">
    <property type="term" value="P:Golgi to plasma membrane transport"/>
    <property type="evidence" value="ECO:0007669"/>
    <property type="project" value="TreeGrafter"/>
</dbReference>
<dbReference type="GO" id="GO:0005886">
    <property type="term" value="C:plasma membrane"/>
    <property type="evidence" value="ECO:0007669"/>
    <property type="project" value="TreeGrafter"/>
</dbReference>
<feature type="compositionally biased region" description="Polar residues" evidence="9">
    <location>
        <begin position="1"/>
        <end position="11"/>
    </location>
</feature>
<organism evidence="11 12">
    <name type="scientific">Populus deltoides</name>
    <name type="common">Eastern poplar</name>
    <name type="synonym">Eastern cottonwood</name>
    <dbReference type="NCBI Taxonomy" id="3696"/>
    <lineage>
        <taxon>Eukaryota</taxon>
        <taxon>Viridiplantae</taxon>
        <taxon>Streptophyta</taxon>
        <taxon>Embryophyta</taxon>
        <taxon>Tracheophyta</taxon>
        <taxon>Spermatophyta</taxon>
        <taxon>Magnoliopsida</taxon>
        <taxon>eudicotyledons</taxon>
        <taxon>Gunneridae</taxon>
        <taxon>Pentapetalae</taxon>
        <taxon>rosids</taxon>
        <taxon>fabids</taxon>
        <taxon>Malpighiales</taxon>
        <taxon>Salicaceae</taxon>
        <taxon>Saliceae</taxon>
        <taxon>Populus</taxon>
    </lineage>
</organism>
<evidence type="ECO:0000256" key="6">
    <source>
        <dbReference type="ARBA" id="ARBA00022737"/>
    </source>
</evidence>
<keyword evidence="8" id="KW-0175">Coiled coil</keyword>
<name>A0A8T2Y8I6_POPDE</name>
<dbReference type="Pfam" id="PF00957">
    <property type="entry name" value="Synaptobrevin"/>
    <property type="match status" value="1"/>
</dbReference>
<feature type="repeat" description="WD" evidence="7">
    <location>
        <begin position="118"/>
        <end position="149"/>
    </location>
</feature>
<dbReference type="AlphaFoldDB" id="A0A8T2Y8I6"/>
<dbReference type="PANTHER" id="PTHR10241">
    <property type="entry name" value="LETHAL 2 GIANT LARVAE PROTEIN"/>
    <property type="match status" value="1"/>
</dbReference>
<sequence>MFSKLFQKNTAQQQPPSPQQQPPPQPQPPPAKDNGINDSFLCFNELQDNVSKGGLTLKDINPRIALHYGIPSTASVLAFDHIQSLLAIGTLDGRVKVIGGDNIEGLLVSPKTLPFKYLEFLQNQGILVSVSSDNEIQVWDLEQRQIASTLQWDSNITAFSVIFASSYMYIGDEYGMVYVLKYDAEEVKLVPMPYHVPADVAEVPDASGMSSRKNHSVVGVLPQPSSQGNKHVEWTLASGPSVRFGDLVIMLVLLSAYMMEHVSINVESDTCTICHGDGVLIAYEDGLMILWDVSEDKVVLVKGNKDIELKCEITADSHKEIGHKLSDDRSDYEPLEKEIAALCWASTDGSVLAVGYVDGDILLWNLSSTASATDKHAAKSSNDVVKLQLSTGDRRLPVIVLHWSSHRPHNECRGQLFIYGGDAIGSEEVLTILNLDWSSGIESLKCIGRVDLTLNGSFADMVVLPSGGLMGTSGTLYPMVIPTIEPQLTAAKFGLVFRDGKFSKALSEAISARKPQATHSSGNTNWPLTGGVPSQLHDAEKYQVERLYIAGYQNGTVRIWDATYPTFALIYVLGPEVKGINVANVDASVSALDFCSTTLCLAIGNESGTVRLYKLVCSADEMSLKFVTETEKEVYTLEQEDGPQCTAVFSFLSSPIYALQFANSGTRLAVGFHCARVAMLDTSTSSVLFLTDSLSGSNLPVKSLAVFSNCIDLTNNSEDTGSTIVEDHVSLKVFAMTKDACIVVMDGNNGEDGSYISEMSSGKHLSVSSQKSDTKSESAPAASCSESSPLKVDLEASAKAAHFKQREENFLLLFCCEDALHLHSLNEVDSDPIRKVNLMKPCCWSTPFKKDDKECGIILLYQTGEIEIRSLPDLEVVVESSLMSILRWNFKTNMEKTICPSENAQIIMVNGCEFAAISLLASENHFRIPESLPCLHDKLLTAAADATISLSPNQKITQGASSGILGGLIKGFPGSKAEHHVDLLEVCKNDFAHLESIFSIPPFLKPSVDHADDQKVVELSIDDIDIDEPLFVSPSSETKKNDTKDKGTERERLFEGASTDSQPKLRTADEIKAKYRKGDASAAAAHAKDKLIQRQEKLERLSERTAELQSGAENFASMANELAKQMEKRKWWNI</sequence>
<feature type="region of interest" description="Disordered" evidence="9">
    <location>
        <begin position="1031"/>
        <end position="1063"/>
    </location>
</feature>
<dbReference type="SMART" id="SM00320">
    <property type="entry name" value="WD40"/>
    <property type="match status" value="6"/>
</dbReference>
<dbReference type="Gene3D" id="2.130.10.10">
    <property type="entry name" value="YVTN repeat-like/Quinoprotein amine dehydrogenase"/>
    <property type="match status" value="3"/>
</dbReference>
<reference evidence="11" key="1">
    <citation type="journal article" date="2021" name="J. Hered.">
        <title>Genome Assembly of Salicaceae Populus deltoides (Eastern Cottonwood) I-69 Based on Nanopore Sequencing and Hi-C Technologies.</title>
        <authorList>
            <person name="Bai S."/>
            <person name="Wu H."/>
            <person name="Zhang J."/>
            <person name="Pan Z."/>
            <person name="Zhao W."/>
            <person name="Li Z."/>
            <person name="Tong C."/>
        </authorList>
    </citation>
    <scope>NUCLEOTIDE SEQUENCE</scope>
    <source>
        <tissue evidence="11">Leaf</tissue>
    </source>
</reference>
<keyword evidence="4" id="KW-0963">Cytoplasm</keyword>
<keyword evidence="6" id="KW-0677">Repeat</keyword>
<dbReference type="Proteomes" id="UP000807159">
    <property type="component" value="Chromosome 8"/>
</dbReference>
<feature type="compositionally biased region" description="Basic and acidic residues" evidence="9">
    <location>
        <begin position="1037"/>
        <end position="1054"/>
    </location>
</feature>
<dbReference type="GO" id="GO:0006887">
    <property type="term" value="P:exocytosis"/>
    <property type="evidence" value="ECO:0007669"/>
    <property type="project" value="UniProtKB-KW"/>
</dbReference>
<dbReference type="InterPro" id="IPR019775">
    <property type="entry name" value="WD40_repeat_CS"/>
</dbReference>
<dbReference type="InterPro" id="IPR001680">
    <property type="entry name" value="WD40_rpt"/>
</dbReference>
<dbReference type="SUPFAM" id="SSF50978">
    <property type="entry name" value="WD40 repeat-like"/>
    <property type="match status" value="1"/>
</dbReference>
<evidence type="ECO:0000313" key="12">
    <source>
        <dbReference type="Proteomes" id="UP000807159"/>
    </source>
</evidence>
<dbReference type="GO" id="GO:0045159">
    <property type="term" value="F:myosin II binding"/>
    <property type="evidence" value="ECO:0007669"/>
    <property type="project" value="TreeGrafter"/>
</dbReference>
<evidence type="ECO:0000256" key="1">
    <source>
        <dbReference type="ARBA" id="ARBA00004496"/>
    </source>
</evidence>
<dbReference type="InterPro" id="IPR015943">
    <property type="entry name" value="WD40/YVTN_repeat-like_dom_sf"/>
</dbReference>
<dbReference type="PANTHER" id="PTHR10241:SF38">
    <property type="entry name" value="TRANSDUCIN FAMILY PROTEIN _ WD-40 REPEAT FAMILY PROTEIN"/>
    <property type="match status" value="1"/>
</dbReference>
<keyword evidence="3" id="KW-0268">Exocytosis</keyword>
<comment type="similarity">
    <text evidence="2">Belongs to the WD repeat L(2)GL family.</text>
</comment>
<evidence type="ECO:0000256" key="2">
    <source>
        <dbReference type="ARBA" id="ARBA00008070"/>
    </source>
</evidence>
<dbReference type="EMBL" id="JACEGQ020000008">
    <property type="protein sequence ID" value="KAH8501381.1"/>
    <property type="molecule type" value="Genomic_DNA"/>
</dbReference>
<evidence type="ECO:0000259" key="10">
    <source>
        <dbReference type="PROSITE" id="PS50892"/>
    </source>
</evidence>
<evidence type="ECO:0000256" key="3">
    <source>
        <dbReference type="ARBA" id="ARBA00022483"/>
    </source>
</evidence>
<feature type="compositionally biased region" description="Pro residues" evidence="9">
    <location>
        <begin position="15"/>
        <end position="31"/>
    </location>
</feature>
<evidence type="ECO:0000256" key="4">
    <source>
        <dbReference type="ARBA" id="ARBA00022490"/>
    </source>
</evidence>
<dbReference type="Gene3D" id="1.20.5.110">
    <property type="match status" value="1"/>
</dbReference>
<keyword evidence="12" id="KW-1185">Reference proteome</keyword>
<dbReference type="PROSITE" id="PS50892">
    <property type="entry name" value="V_SNARE"/>
    <property type="match status" value="1"/>
</dbReference>
<feature type="region of interest" description="Disordered" evidence="9">
    <location>
        <begin position="766"/>
        <end position="785"/>
    </location>
</feature>
<dbReference type="SUPFAM" id="SSF58038">
    <property type="entry name" value="SNARE fusion complex"/>
    <property type="match status" value="1"/>
</dbReference>
<accession>A0A8T2Y8I6</accession>
<feature type="domain" description="V-SNARE coiled-coil homology" evidence="10">
    <location>
        <begin position="1069"/>
        <end position="1133"/>
    </location>
</feature>
<dbReference type="GO" id="GO:0005096">
    <property type="term" value="F:GTPase activator activity"/>
    <property type="evidence" value="ECO:0007669"/>
    <property type="project" value="TreeGrafter"/>
</dbReference>
<dbReference type="InterPro" id="IPR042855">
    <property type="entry name" value="V_SNARE_CC"/>
</dbReference>
<comment type="caution">
    <text evidence="11">The sequence shown here is derived from an EMBL/GenBank/DDBJ whole genome shotgun (WGS) entry which is preliminary data.</text>
</comment>
<proteinExistence type="inferred from homology"/>
<evidence type="ECO:0000256" key="8">
    <source>
        <dbReference type="PROSITE-ProRule" id="PRU00290"/>
    </source>
</evidence>
<dbReference type="InterPro" id="IPR036322">
    <property type="entry name" value="WD40_repeat_dom_sf"/>
</dbReference>
<dbReference type="GO" id="GO:0005737">
    <property type="term" value="C:cytoplasm"/>
    <property type="evidence" value="ECO:0007669"/>
    <property type="project" value="UniProtKB-SubCell"/>
</dbReference>
<feature type="region of interest" description="Disordered" evidence="9">
    <location>
        <begin position="1"/>
        <end position="38"/>
    </location>
</feature>
<comment type="subcellular location">
    <subcellularLocation>
        <location evidence="1">Cytoplasm</location>
    </subcellularLocation>
</comment>